<protein>
    <submittedName>
        <fullName evidence="1">Uncharacterized protein</fullName>
    </submittedName>
</protein>
<gene>
    <name evidence="1" type="ORF">SAMN05421647_104240</name>
</gene>
<organism evidence="1 2">
    <name type="scientific">Marinobacterium stanieri</name>
    <dbReference type="NCBI Taxonomy" id="49186"/>
    <lineage>
        <taxon>Bacteria</taxon>
        <taxon>Pseudomonadati</taxon>
        <taxon>Pseudomonadota</taxon>
        <taxon>Gammaproteobacteria</taxon>
        <taxon>Oceanospirillales</taxon>
        <taxon>Oceanospirillaceae</taxon>
        <taxon>Marinobacterium</taxon>
    </lineage>
</organism>
<dbReference type="AlphaFoldDB" id="A0A1N6SFN6"/>
<keyword evidence="2" id="KW-1185">Reference proteome</keyword>
<proteinExistence type="predicted"/>
<name>A0A1N6SFN6_9GAMM</name>
<sequence length="61" mass="7750">MWELSLRAKVFRPQERTPQHRVRGHIWWIVMLEMWEPFLREKIFRARSALPQQYRVEDDIW</sequence>
<dbReference type="Proteomes" id="UP000186895">
    <property type="component" value="Unassembled WGS sequence"/>
</dbReference>
<evidence type="ECO:0000313" key="2">
    <source>
        <dbReference type="Proteomes" id="UP000186895"/>
    </source>
</evidence>
<dbReference type="STRING" id="49186.SAMN05421647_104240"/>
<evidence type="ECO:0000313" key="1">
    <source>
        <dbReference type="EMBL" id="SIQ39870.1"/>
    </source>
</evidence>
<dbReference type="EMBL" id="FTMN01000004">
    <property type="protein sequence ID" value="SIQ39870.1"/>
    <property type="molecule type" value="Genomic_DNA"/>
</dbReference>
<accession>A0A1N6SFN6</accession>
<reference evidence="1 2" key="1">
    <citation type="submission" date="2017-01" db="EMBL/GenBank/DDBJ databases">
        <authorList>
            <person name="Mah S.A."/>
            <person name="Swanson W.J."/>
            <person name="Moy G.W."/>
            <person name="Vacquier V.D."/>
        </authorList>
    </citation>
    <scope>NUCLEOTIDE SEQUENCE [LARGE SCALE GENOMIC DNA]</scope>
    <source>
        <strain evidence="1 2">DSM 7027</strain>
    </source>
</reference>